<evidence type="ECO:0000259" key="2">
    <source>
        <dbReference type="PROSITE" id="PS51321"/>
    </source>
</evidence>
<gene>
    <name evidence="3" type="ORF">MKW94_019289</name>
</gene>
<dbReference type="InterPro" id="IPR003618">
    <property type="entry name" value="TFIIS_cen_dom"/>
</dbReference>
<accession>A0AA41RUR0</accession>
<dbReference type="PANTHER" id="PTHR46871">
    <property type="entry name" value="BROMO-ADJACENT HOMOLOGY (BAH) DOMAIN-CONTAINING PROTEIN"/>
    <property type="match status" value="1"/>
</dbReference>
<evidence type="ECO:0000313" key="4">
    <source>
        <dbReference type="Proteomes" id="UP001177140"/>
    </source>
</evidence>
<keyword evidence="4" id="KW-1185">Reference proteome</keyword>
<feature type="domain" description="TFIIS central" evidence="2">
    <location>
        <begin position="49"/>
        <end position="166"/>
    </location>
</feature>
<comment type="caution">
    <text evidence="3">The sequence shown here is derived from an EMBL/GenBank/DDBJ whole genome shotgun (WGS) entry which is preliminary data.</text>
</comment>
<reference evidence="3" key="1">
    <citation type="submission" date="2022-03" db="EMBL/GenBank/DDBJ databases">
        <title>A functionally conserved STORR gene fusion in Papaver species that diverged 16.8 million years ago.</title>
        <authorList>
            <person name="Catania T."/>
        </authorList>
    </citation>
    <scope>NUCLEOTIDE SEQUENCE</scope>
    <source>
        <strain evidence="3">S-191538</strain>
    </source>
</reference>
<dbReference type="InterPro" id="IPR036575">
    <property type="entry name" value="TFIIS_cen_dom_sf"/>
</dbReference>
<dbReference type="PROSITE" id="PS51321">
    <property type="entry name" value="TFIIS_CENTRAL"/>
    <property type="match status" value="1"/>
</dbReference>
<dbReference type="AlphaFoldDB" id="A0AA41RUR0"/>
<proteinExistence type="predicted"/>
<sequence length="205" mass="23307">MEEEKPEISLEEGEIMEEEVEDNQTHLPVDDDTSDIDAILAKAYTGDDWRDKALSMLFEERNSIAYRSSKEHHPKVVISALVALERACFITRGDNLAKYQQKMRQLRFNLKNSVELTKRLIDGELKASAVVEMSAVELRTGRLAAEEKPAREEPEETHMAMADIPCLRCNEKRVGLHSNILKANRVAGYQLECLKCGKTWFSPSL</sequence>
<feature type="region of interest" description="Disordered" evidence="1">
    <location>
        <begin position="1"/>
        <end position="31"/>
    </location>
</feature>
<dbReference type="Gene3D" id="1.10.472.30">
    <property type="entry name" value="Transcription elongation factor S-II, central domain"/>
    <property type="match status" value="1"/>
</dbReference>
<evidence type="ECO:0000313" key="3">
    <source>
        <dbReference type="EMBL" id="MCL7026932.1"/>
    </source>
</evidence>
<organism evidence="3 4">
    <name type="scientific">Papaver nudicaule</name>
    <name type="common">Iceland poppy</name>
    <dbReference type="NCBI Taxonomy" id="74823"/>
    <lineage>
        <taxon>Eukaryota</taxon>
        <taxon>Viridiplantae</taxon>
        <taxon>Streptophyta</taxon>
        <taxon>Embryophyta</taxon>
        <taxon>Tracheophyta</taxon>
        <taxon>Spermatophyta</taxon>
        <taxon>Magnoliopsida</taxon>
        <taxon>Ranunculales</taxon>
        <taxon>Papaveraceae</taxon>
        <taxon>Papaveroideae</taxon>
        <taxon>Papaver</taxon>
    </lineage>
</organism>
<dbReference type="EMBL" id="JAJJMA010062616">
    <property type="protein sequence ID" value="MCL7026932.1"/>
    <property type="molecule type" value="Genomic_DNA"/>
</dbReference>
<name>A0AA41RUR0_PAPNU</name>
<dbReference type="PANTHER" id="PTHR46871:SF1">
    <property type="entry name" value="BROMO-ADJACENT HOMOLOGY (BAH) DOMAIN-CONTAINING PROTEIN"/>
    <property type="match status" value="1"/>
</dbReference>
<protein>
    <recommendedName>
        <fullName evidence="2">TFIIS central domain-containing protein</fullName>
    </recommendedName>
</protein>
<dbReference type="Proteomes" id="UP001177140">
    <property type="component" value="Unassembled WGS sequence"/>
</dbReference>
<dbReference type="SUPFAM" id="SSF46942">
    <property type="entry name" value="Elongation factor TFIIS domain 2"/>
    <property type="match status" value="1"/>
</dbReference>
<dbReference type="GO" id="GO:0006351">
    <property type="term" value="P:DNA-templated transcription"/>
    <property type="evidence" value="ECO:0007669"/>
    <property type="project" value="InterPro"/>
</dbReference>
<feature type="compositionally biased region" description="Acidic residues" evidence="1">
    <location>
        <begin position="1"/>
        <end position="22"/>
    </location>
</feature>
<dbReference type="Pfam" id="PF07500">
    <property type="entry name" value="TFIIS_M"/>
    <property type="match status" value="1"/>
</dbReference>
<evidence type="ECO:0000256" key="1">
    <source>
        <dbReference type="SAM" id="MobiDB-lite"/>
    </source>
</evidence>
<dbReference type="SMART" id="SM00510">
    <property type="entry name" value="TFS2M"/>
    <property type="match status" value="1"/>
</dbReference>